<dbReference type="Proteomes" id="UP000806077">
    <property type="component" value="Unassembled WGS sequence"/>
</dbReference>
<organism evidence="1 2">
    <name type="scientific">Tenacibaculum finnmarkense genomovar finnmarkense</name>
    <dbReference type="NCBI Taxonomy" id="1458503"/>
    <lineage>
        <taxon>Bacteria</taxon>
        <taxon>Pseudomonadati</taxon>
        <taxon>Bacteroidota</taxon>
        <taxon>Flavobacteriia</taxon>
        <taxon>Flavobacteriales</taxon>
        <taxon>Flavobacteriaceae</taxon>
        <taxon>Tenacibaculum</taxon>
        <taxon>Tenacibaculum finnmarkense</taxon>
    </lineage>
</organism>
<reference evidence="1 2" key="1">
    <citation type="journal article" date="2020" name="Int. J. Syst. Evol. Microbiol.">
        <title>Tenacibaculum piscium sp. nov., isolated from skin ulcers of sea-farmed fish, and description of Tenacibaculum finnmarkense sp. nov. with subdivision into genomovars finnmarkense and ulcerans.</title>
        <authorList>
            <person name="Olsen A.B."/>
            <person name="Spilsberg B."/>
            <person name="Nilsen H.K."/>
            <person name="Lagesen K."/>
            <person name="Gulla S."/>
            <person name="Avendano-Herrera R."/>
            <person name="Irgang R."/>
            <person name="Duchaud E."/>
            <person name="Colquhoun D.J."/>
        </authorList>
    </citation>
    <scope>NUCLEOTIDE SEQUENCE [LARGE SCALE GENOMIC DNA]</scope>
    <source>
        <strain evidence="1 2">TNO037</strain>
    </source>
</reference>
<dbReference type="AlphaFoldDB" id="A0AAP1RG93"/>
<accession>A0AAP1RG93</accession>
<proteinExistence type="predicted"/>
<dbReference type="RefSeq" id="WP_101955423.1">
    <property type="nucleotide sequence ID" value="NZ_JAJHTL010000030.1"/>
</dbReference>
<gene>
    <name evidence="1" type="ORF">F7645_10005</name>
</gene>
<dbReference type="EMBL" id="WXXV01000013">
    <property type="protein sequence ID" value="MBE7695750.1"/>
    <property type="molecule type" value="Genomic_DNA"/>
</dbReference>
<keyword evidence="2" id="KW-1185">Reference proteome</keyword>
<sequence length="282" mass="30223">MAQKKTLLTQESDFLEIIKKGYGFTFIVFEEILPSGKITRKVLIPEPTSTTQYIKQFIKATHHENYGMQPKASNSTTTIAEHVANNKPSKYLSASTLKDGAPTMKGTLHYIDKTKFEKSGGKIYSTNEIITHLEKYKEGLFTESAKARIDKLINVVKNKEGEILLEGHVTPDMIKSKGTIRLIKGLRVVAVVGIVLSVYELGKATNESIEEESAKPVVAEVIRQAGGWGGAAVGAKIGASAGAAIGLATGPGAIVCGVVGGLVFGTAGYFGADWIADHINEN</sequence>
<evidence type="ECO:0000313" key="1">
    <source>
        <dbReference type="EMBL" id="MBE7695750.1"/>
    </source>
</evidence>
<evidence type="ECO:0000313" key="2">
    <source>
        <dbReference type="Proteomes" id="UP000806077"/>
    </source>
</evidence>
<protein>
    <submittedName>
        <fullName evidence="1">Glycine zipper family protein</fullName>
    </submittedName>
</protein>
<name>A0AAP1RG93_9FLAO</name>
<dbReference type="InterPro" id="IPR038283">
    <property type="entry name" value="Channel_colicin_C_sf"/>
</dbReference>
<dbReference type="Gene3D" id="1.10.490.30">
    <property type="entry name" value="Colicin"/>
    <property type="match status" value="1"/>
</dbReference>
<comment type="caution">
    <text evidence="1">The sequence shown here is derived from an EMBL/GenBank/DDBJ whole genome shotgun (WGS) entry which is preliminary data.</text>
</comment>